<evidence type="ECO:0000313" key="3">
    <source>
        <dbReference type="Ensembl" id="ENSNVIP00000007280.1"/>
    </source>
</evidence>
<feature type="domain" description="PPIase cyclophilin-type" evidence="2">
    <location>
        <begin position="19"/>
        <end position="118"/>
    </location>
</feature>
<proteinExistence type="inferred from homology"/>
<accession>A0A8C7AJS1</accession>
<dbReference type="InterPro" id="IPR029000">
    <property type="entry name" value="Cyclophilin-like_dom_sf"/>
</dbReference>
<comment type="catalytic activity">
    <reaction evidence="1">
        <text>[protein]-peptidylproline (omega=180) = [protein]-peptidylproline (omega=0)</text>
        <dbReference type="Rhea" id="RHEA:16237"/>
        <dbReference type="Rhea" id="RHEA-COMP:10747"/>
        <dbReference type="Rhea" id="RHEA-COMP:10748"/>
        <dbReference type="ChEBI" id="CHEBI:83833"/>
        <dbReference type="ChEBI" id="CHEBI:83834"/>
        <dbReference type="EC" id="5.2.1.8"/>
    </reaction>
</comment>
<dbReference type="GeneTree" id="ENSGT00950000183087"/>
<dbReference type="SUPFAM" id="SSF50891">
    <property type="entry name" value="Cyclophilin-like"/>
    <property type="match status" value="1"/>
</dbReference>
<keyword evidence="4" id="KW-1185">Reference proteome</keyword>
<dbReference type="AlphaFoldDB" id="A0A8C7AJS1"/>
<dbReference type="GO" id="GO:0005737">
    <property type="term" value="C:cytoplasm"/>
    <property type="evidence" value="ECO:0007669"/>
    <property type="project" value="TreeGrafter"/>
</dbReference>
<comment type="similarity">
    <text evidence="1">Belongs to the cyclophilin-type PPIase family.</text>
</comment>
<dbReference type="Ensembl" id="ENSNVIT00000008522.1">
    <property type="protein sequence ID" value="ENSNVIP00000007280.1"/>
    <property type="gene ID" value="ENSNVIG00000005792.1"/>
</dbReference>
<keyword evidence="1" id="KW-0413">Isomerase</keyword>
<dbReference type="PANTHER" id="PTHR11071:SF490">
    <property type="entry name" value="PEPTIDYL-PROLYL CIS-TRANS ISOMERASE A"/>
    <property type="match status" value="1"/>
</dbReference>
<comment type="function">
    <text evidence="1">PPIases accelerate the folding of proteins. It catalyzes the cis-trans isomerization of proline imidic peptide bonds in oligopeptides.</text>
</comment>
<reference evidence="3" key="1">
    <citation type="submission" date="2025-08" db="UniProtKB">
        <authorList>
            <consortium name="Ensembl"/>
        </authorList>
    </citation>
    <scope>IDENTIFICATION</scope>
</reference>
<evidence type="ECO:0000259" key="2">
    <source>
        <dbReference type="PROSITE" id="PS50072"/>
    </source>
</evidence>
<dbReference type="EC" id="5.2.1.8" evidence="1"/>
<dbReference type="PANTHER" id="PTHR11071">
    <property type="entry name" value="PEPTIDYL-PROLYL CIS-TRANS ISOMERASE"/>
    <property type="match status" value="1"/>
</dbReference>
<dbReference type="Pfam" id="PF00160">
    <property type="entry name" value="Pro_isomerase"/>
    <property type="match status" value="1"/>
</dbReference>
<sequence length="118" mass="13078">MRPWDFSEPEQSMVSSTVFFSVTLDSKPLDQLSFMLFADKIPKTAENFRALSHGEKGFGYKVSCFCRIILGYKCLGGDFTCHSGTGSNSICGEKFNDENLILKLMGPNISSMTDLDPT</sequence>
<evidence type="ECO:0000256" key="1">
    <source>
        <dbReference type="RuleBase" id="RU363019"/>
    </source>
</evidence>
<dbReference type="GO" id="GO:0016018">
    <property type="term" value="F:cyclosporin A binding"/>
    <property type="evidence" value="ECO:0007669"/>
    <property type="project" value="TreeGrafter"/>
</dbReference>
<dbReference type="GO" id="GO:0003755">
    <property type="term" value="F:peptidyl-prolyl cis-trans isomerase activity"/>
    <property type="evidence" value="ECO:0007669"/>
    <property type="project" value="UniProtKB-UniRule"/>
</dbReference>
<evidence type="ECO:0000313" key="4">
    <source>
        <dbReference type="Proteomes" id="UP000694425"/>
    </source>
</evidence>
<organism evidence="3 4">
    <name type="scientific">Neovison vison</name>
    <name type="common">American mink</name>
    <name type="synonym">Mustela vison</name>
    <dbReference type="NCBI Taxonomy" id="452646"/>
    <lineage>
        <taxon>Eukaryota</taxon>
        <taxon>Metazoa</taxon>
        <taxon>Chordata</taxon>
        <taxon>Craniata</taxon>
        <taxon>Vertebrata</taxon>
        <taxon>Euteleostomi</taxon>
        <taxon>Mammalia</taxon>
        <taxon>Eutheria</taxon>
        <taxon>Laurasiatheria</taxon>
        <taxon>Carnivora</taxon>
        <taxon>Caniformia</taxon>
        <taxon>Musteloidea</taxon>
        <taxon>Mustelidae</taxon>
        <taxon>Mustelinae</taxon>
        <taxon>Neogale</taxon>
    </lineage>
</organism>
<dbReference type="PROSITE" id="PS50072">
    <property type="entry name" value="CSA_PPIASE_2"/>
    <property type="match status" value="1"/>
</dbReference>
<dbReference type="InterPro" id="IPR002130">
    <property type="entry name" value="Cyclophilin-type_PPIase_dom"/>
</dbReference>
<dbReference type="PRINTS" id="PR00153">
    <property type="entry name" value="CSAPPISMRASE"/>
</dbReference>
<dbReference type="Proteomes" id="UP000694425">
    <property type="component" value="Unplaced"/>
</dbReference>
<keyword evidence="1" id="KW-0697">Rotamase</keyword>
<reference evidence="3" key="2">
    <citation type="submission" date="2025-09" db="UniProtKB">
        <authorList>
            <consortium name="Ensembl"/>
        </authorList>
    </citation>
    <scope>IDENTIFICATION</scope>
</reference>
<protein>
    <recommendedName>
        <fullName evidence="1">Peptidyl-prolyl cis-trans isomerase</fullName>
        <shortName evidence="1">PPIase</shortName>
        <ecNumber evidence="1">5.2.1.8</ecNumber>
    </recommendedName>
</protein>
<name>A0A8C7AJS1_NEOVI</name>
<dbReference type="Gene3D" id="2.40.100.10">
    <property type="entry name" value="Cyclophilin-like"/>
    <property type="match status" value="1"/>
</dbReference>
<dbReference type="GO" id="GO:0006457">
    <property type="term" value="P:protein folding"/>
    <property type="evidence" value="ECO:0007669"/>
    <property type="project" value="TreeGrafter"/>
</dbReference>